<evidence type="ECO:0000259" key="9">
    <source>
        <dbReference type="PROSITE" id="PS50048"/>
    </source>
</evidence>
<keyword evidence="6" id="KW-0804">Transcription</keyword>
<protein>
    <recommendedName>
        <fullName evidence="9">Zn(2)-C6 fungal-type domain-containing protein</fullName>
    </recommendedName>
</protein>
<evidence type="ECO:0000256" key="1">
    <source>
        <dbReference type="ARBA" id="ARBA00004123"/>
    </source>
</evidence>
<dbReference type="SMART" id="SM00066">
    <property type="entry name" value="GAL4"/>
    <property type="match status" value="1"/>
</dbReference>
<dbReference type="CDD" id="cd00067">
    <property type="entry name" value="GAL4"/>
    <property type="match status" value="1"/>
</dbReference>
<dbReference type="EMBL" id="PDLN01000024">
    <property type="protein sequence ID" value="RDW56795.1"/>
    <property type="molecule type" value="Genomic_DNA"/>
</dbReference>
<evidence type="ECO:0000256" key="4">
    <source>
        <dbReference type="ARBA" id="ARBA00023015"/>
    </source>
</evidence>
<keyword evidence="11" id="KW-1185">Reference proteome</keyword>
<comment type="caution">
    <text evidence="10">The sequence shown here is derived from an EMBL/GenBank/DDBJ whole genome shotgun (WGS) entry which is preliminary data.</text>
</comment>
<dbReference type="InterPro" id="IPR036864">
    <property type="entry name" value="Zn2-C6_fun-type_DNA-bd_sf"/>
</dbReference>
<dbReference type="PROSITE" id="PS50048">
    <property type="entry name" value="ZN2_CY6_FUNGAL_2"/>
    <property type="match status" value="1"/>
</dbReference>
<keyword evidence="2" id="KW-0479">Metal-binding</keyword>
<keyword evidence="4" id="KW-0805">Transcription regulation</keyword>
<dbReference type="PANTHER" id="PTHR47782:SF2">
    <property type="entry name" value="TRANSCRIPTION FACTOR, PUTATIVE (AFU_ORTHOLOGUE AFUA_4G12570)-RELATED"/>
    <property type="match status" value="1"/>
</dbReference>
<evidence type="ECO:0000256" key="7">
    <source>
        <dbReference type="ARBA" id="ARBA00023242"/>
    </source>
</evidence>
<dbReference type="OrthoDB" id="189997at2759"/>
<name>A0A3D8Q4M7_9HELO</name>
<feature type="region of interest" description="Disordered" evidence="8">
    <location>
        <begin position="72"/>
        <end position="91"/>
    </location>
</feature>
<dbReference type="Pfam" id="PF04082">
    <property type="entry name" value="Fungal_trans"/>
    <property type="match status" value="1"/>
</dbReference>
<dbReference type="Pfam" id="PF00172">
    <property type="entry name" value="Zn_clus"/>
    <property type="match status" value="1"/>
</dbReference>
<keyword evidence="7" id="KW-0539">Nucleus</keyword>
<dbReference type="SMART" id="SM00906">
    <property type="entry name" value="Fungal_trans"/>
    <property type="match status" value="1"/>
</dbReference>
<evidence type="ECO:0000256" key="8">
    <source>
        <dbReference type="SAM" id="MobiDB-lite"/>
    </source>
</evidence>
<dbReference type="PANTHER" id="PTHR47782">
    <property type="entry name" value="ZN(II)2CYS6 TRANSCRIPTION FACTOR (EUROFUNG)-RELATED"/>
    <property type="match status" value="1"/>
</dbReference>
<dbReference type="Gene3D" id="4.10.240.10">
    <property type="entry name" value="Zn(2)-C6 fungal-type DNA-binding domain"/>
    <property type="match status" value="1"/>
</dbReference>
<organism evidence="10 11">
    <name type="scientific">Coleophoma crateriformis</name>
    <dbReference type="NCBI Taxonomy" id="565419"/>
    <lineage>
        <taxon>Eukaryota</taxon>
        <taxon>Fungi</taxon>
        <taxon>Dikarya</taxon>
        <taxon>Ascomycota</taxon>
        <taxon>Pezizomycotina</taxon>
        <taxon>Leotiomycetes</taxon>
        <taxon>Helotiales</taxon>
        <taxon>Dermateaceae</taxon>
        <taxon>Coleophoma</taxon>
    </lineage>
</organism>
<dbReference type="InterPro" id="IPR007219">
    <property type="entry name" value="XnlR_reg_dom"/>
</dbReference>
<dbReference type="GO" id="GO:0006351">
    <property type="term" value="P:DNA-templated transcription"/>
    <property type="evidence" value="ECO:0007669"/>
    <property type="project" value="InterPro"/>
</dbReference>
<dbReference type="GO" id="GO:0000981">
    <property type="term" value="F:DNA-binding transcription factor activity, RNA polymerase II-specific"/>
    <property type="evidence" value="ECO:0007669"/>
    <property type="project" value="InterPro"/>
</dbReference>
<accession>A0A3D8Q4M7</accession>
<evidence type="ECO:0000313" key="10">
    <source>
        <dbReference type="EMBL" id="RDW56795.1"/>
    </source>
</evidence>
<dbReference type="SUPFAM" id="SSF57701">
    <property type="entry name" value="Zn2/Cys6 DNA-binding domain"/>
    <property type="match status" value="1"/>
</dbReference>
<comment type="subcellular location">
    <subcellularLocation>
        <location evidence="1">Nucleus</location>
    </subcellularLocation>
</comment>
<keyword evidence="3" id="KW-0862">Zinc</keyword>
<dbReference type="AlphaFoldDB" id="A0A3D8Q4M7"/>
<sequence length="684" mass="75770">MSANPAVCLRTVLSCARCRRRKIKCDRVAPACSRCRAAGVACTGFNPKGDTEIPRSVIHFLEQEIATLEKELGEDNDGDNEASLGLLKPSSSKTVNLPNAFHNAGGSPPTSRRDAMKEAIVASSELQKMIGATMPSGTCLTDMLSNVRMGLTPSYTPSSTAAAVSTPIQSSISTRKHDEDLLDLPILISLPSHVIHTLVKKYVQRVLPTYPFLHEPAIWEHVHRVIRKIPEQQPGMVNSTVRPDYDFLVVYLILAISSTLGSANSGHEARCMAFSGSLFAEGIHHLSSKAPFPNNLAEVQSTLLILQYAMINPKYANVWILSGVVMRSCLELGLHREVSDPAVLDSLTIDMRRQVFWSAYCMDRSICSALQRPLSIPDPTINTLFPALSSPEAGVEQRPHPSKILALRQIKFAKLQSTIIEVHFQGKPLEEGQTWDGWLLATDQSLRDWYEVLSPDEDKTWAELAFSQGLTNLYRPSPRMPFPSQSSLLAAFEAACGSASIYQRHITSGFFRRPWLAAHHTFSSAMVALFCLRYGFEVICERWNASEIFQMTKLFTMNLLTLSAQGWSEISKYAGTYERLLGPLLDSVFTQSNSPSKSFGPAQDAELARLIHPGPAHLEKLRFGSSRVTLDREYQMFDAALFNWDDDFSRNSLAWEDDLGLITSSSRSALLEHAQFNPGTFASA</sequence>
<dbReference type="GO" id="GO:0005634">
    <property type="term" value="C:nucleus"/>
    <property type="evidence" value="ECO:0007669"/>
    <property type="project" value="UniProtKB-SubCell"/>
</dbReference>
<dbReference type="PROSITE" id="PS00463">
    <property type="entry name" value="ZN2_CY6_FUNGAL_1"/>
    <property type="match status" value="1"/>
</dbReference>
<dbReference type="Proteomes" id="UP000256328">
    <property type="component" value="Unassembled WGS sequence"/>
</dbReference>
<reference evidence="10 11" key="1">
    <citation type="journal article" date="2018" name="IMA Fungus">
        <title>IMA Genome-F 9: Draft genome sequence of Annulohypoxylon stygium, Aspergillus mulundensis, Berkeleyomyces basicola (syn. Thielaviopsis basicola), Ceratocystis smalleyi, two Cercospora beticola strains, Coleophoma cylindrospora, Fusarium fracticaudum, Phialophora cf. hyalina, and Morchella septimelata.</title>
        <authorList>
            <person name="Wingfield B.D."/>
            <person name="Bills G.F."/>
            <person name="Dong Y."/>
            <person name="Huang W."/>
            <person name="Nel W.J."/>
            <person name="Swalarsk-Parry B.S."/>
            <person name="Vaghefi N."/>
            <person name="Wilken P.M."/>
            <person name="An Z."/>
            <person name="de Beer Z.W."/>
            <person name="De Vos L."/>
            <person name="Chen L."/>
            <person name="Duong T.A."/>
            <person name="Gao Y."/>
            <person name="Hammerbacher A."/>
            <person name="Kikkert J.R."/>
            <person name="Li Y."/>
            <person name="Li H."/>
            <person name="Li K."/>
            <person name="Li Q."/>
            <person name="Liu X."/>
            <person name="Ma X."/>
            <person name="Naidoo K."/>
            <person name="Pethybridge S.J."/>
            <person name="Sun J."/>
            <person name="Steenkamp E.T."/>
            <person name="van der Nest M.A."/>
            <person name="van Wyk S."/>
            <person name="Wingfield M.J."/>
            <person name="Xiong C."/>
            <person name="Yue Q."/>
            <person name="Zhang X."/>
        </authorList>
    </citation>
    <scope>NUCLEOTIDE SEQUENCE [LARGE SCALE GENOMIC DNA]</scope>
    <source>
        <strain evidence="10 11">BP5796</strain>
    </source>
</reference>
<dbReference type="GO" id="GO:0043565">
    <property type="term" value="F:sequence-specific DNA binding"/>
    <property type="evidence" value="ECO:0007669"/>
    <property type="project" value="TreeGrafter"/>
</dbReference>
<evidence type="ECO:0000256" key="2">
    <source>
        <dbReference type="ARBA" id="ARBA00022723"/>
    </source>
</evidence>
<evidence type="ECO:0000256" key="3">
    <source>
        <dbReference type="ARBA" id="ARBA00022833"/>
    </source>
</evidence>
<proteinExistence type="predicted"/>
<feature type="domain" description="Zn(2)-C6 fungal-type" evidence="9">
    <location>
        <begin position="14"/>
        <end position="43"/>
    </location>
</feature>
<dbReference type="InterPro" id="IPR052202">
    <property type="entry name" value="Yeast_MetPath_Reg"/>
</dbReference>
<dbReference type="GO" id="GO:0008270">
    <property type="term" value="F:zinc ion binding"/>
    <property type="evidence" value="ECO:0007669"/>
    <property type="project" value="InterPro"/>
</dbReference>
<dbReference type="CDD" id="cd12148">
    <property type="entry name" value="fungal_TF_MHR"/>
    <property type="match status" value="1"/>
</dbReference>
<dbReference type="GO" id="GO:0045944">
    <property type="term" value="P:positive regulation of transcription by RNA polymerase II"/>
    <property type="evidence" value="ECO:0007669"/>
    <property type="project" value="TreeGrafter"/>
</dbReference>
<evidence type="ECO:0000256" key="5">
    <source>
        <dbReference type="ARBA" id="ARBA00023125"/>
    </source>
</evidence>
<gene>
    <name evidence="10" type="ORF">BP5796_12862</name>
</gene>
<keyword evidence="5" id="KW-0238">DNA-binding</keyword>
<dbReference type="InterPro" id="IPR001138">
    <property type="entry name" value="Zn2Cys6_DnaBD"/>
</dbReference>
<evidence type="ECO:0000256" key="6">
    <source>
        <dbReference type="ARBA" id="ARBA00023163"/>
    </source>
</evidence>
<evidence type="ECO:0000313" key="11">
    <source>
        <dbReference type="Proteomes" id="UP000256328"/>
    </source>
</evidence>